<comment type="caution">
    <text evidence="1">The sequence shown here is derived from an EMBL/GenBank/DDBJ whole genome shotgun (WGS) entry which is preliminary data.</text>
</comment>
<protein>
    <submittedName>
        <fullName evidence="1">Glycosyltransferase</fullName>
    </submittedName>
</protein>
<dbReference type="PANTHER" id="PTHR12526:SF636">
    <property type="entry name" value="BLL3647 PROTEIN"/>
    <property type="match status" value="1"/>
</dbReference>
<evidence type="ECO:0000313" key="1">
    <source>
        <dbReference type="EMBL" id="MBR0660510.1"/>
    </source>
</evidence>
<dbReference type="EMBL" id="JAAVUP010000002">
    <property type="protein sequence ID" value="NKE16752.1"/>
    <property type="molecule type" value="Genomic_DNA"/>
</dbReference>
<keyword evidence="3" id="KW-1185">Reference proteome</keyword>
<evidence type="ECO:0000313" key="2">
    <source>
        <dbReference type="EMBL" id="NKE16752.1"/>
    </source>
</evidence>
<reference evidence="1" key="1">
    <citation type="submission" date="2020-01" db="EMBL/GenBank/DDBJ databases">
        <authorList>
            <person name="Rat A."/>
        </authorList>
    </citation>
    <scope>NUCLEOTIDE SEQUENCE</scope>
    <source>
        <strain evidence="1">LMG 31161</strain>
    </source>
</reference>
<accession>A0A9X9WJK0</accession>
<dbReference type="Proteomes" id="UP001138708">
    <property type="component" value="Unassembled WGS sequence"/>
</dbReference>
<evidence type="ECO:0000313" key="4">
    <source>
        <dbReference type="Proteomes" id="UP001138708"/>
    </source>
</evidence>
<dbReference type="Gene3D" id="3.40.50.2000">
    <property type="entry name" value="Glycogen Phosphorylase B"/>
    <property type="match status" value="2"/>
</dbReference>
<gene>
    <name evidence="2" type="ORF">GWK15_07345</name>
    <name evidence="1" type="ORF">GXW75_14720</name>
</gene>
<reference evidence="2 3" key="2">
    <citation type="submission" date="2020-02" db="EMBL/GenBank/DDBJ databases">
        <authorList>
            <person name="Sun Q."/>
            <person name="Inoue M."/>
        </authorList>
    </citation>
    <scope>NUCLEOTIDE SEQUENCE [LARGE SCALE GENOMIC DNA]</scope>
    <source>
        <strain evidence="2 3">KCTC 22478</strain>
    </source>
</reference>
<dbReference type="AlphaFoldDB" id="A0A9X9WJK0"/>
<organism evidence="1 4">
    <name type="scientific">Neoroseomonas oryzicola</name>
    <dbReference type="NCBI Taxonomy" id="535904"/>
    <lineage>
        <taxon>Bacteria</taxon>
        <taxon>Pseudomonadati</taxon>
        <taxon>Pseudomonadota</taxon>
        <taxon>Alphaproteobacteria</taxon>
        <taxon>Acetobacterales</taxon>
        <taxon>Acetobacteraceae</taxon>
        <taxon>Neoroseomonas</taxon>
    </lineage>
</organism>
<proteinExistence type="predicted"/>
<dbReference type="GO" id="GO:0016757">
    <property type="term" value="F:glycosyltransferase activity"/>
    <property type="evidence" value="ECO:0007669"/>
    <property type="project" value="TreeGrafter"/>
</dbReference>
<sequence>MARRPDVEVALSISAQCELRDGIEALGLPVDAVRTYSSLAGFAARLPAVPFLARRLRRQAQGFQADAVVSTMTHLWTPLVAPVLKRAGLRYVPMVHDAEPHPGDPASLWEWRLGRELDAAAEAIVFSDSVAAGLRRRRPDLPLHRLTLPAPVVPGADARPARPAGGGPHFVHLGRLLPYKGIDLLRDAWPLLRRDHPGATLLVAGEGDPEALAPGIGALPGVTLRPGWLSETDLVGLLAAADAAVLPYREASQSGVVPVALALGVPAIVTPVGGLAEQVRDGLDGLVAQAVSAEALAAAMAEACDATRLAALAAGARESAHRLADWDGLTAQLVSILAASARGTSPGAAGGR</sequence>
<reference evidence="1" key="3">
    <citation type="journal article" date="2021" name="Syst. Appl. Microbiol.">
        <title>Roseomonas hellenica sp. nov., isolated from roots of wild-growing Alkanna tinctoria.</title>
        <authorList>
            <person name="Rat A."/>
            <person name="Naranjo H.D."/>
            <person name="Lebbe L."/>
            <person name="Cnockaert M."/>
            <person name="Krigas N."/>
            <person name="Grigoriadou K."/>
            <person name="Maloupa E."/>
            <person name="Willems A."/>
        </authorList>
    </citation>
    <scope>NUCLEOTIDE SEQUENCE</scope>
    <source>
        <strain evidence="1">LMG 31161</strain>
    </source>
</reference>
<dbReference type="EMBL" id="JAAEDK010000032">
    <property type="protein sequence ID" value="MBR0660510.1"/>
    <property type="molecule type" value="Genomic_DNA"/>
</dbReference>
<dbReference type="Pfam" id="PF13692">
    <property type="entry name" value="Glyco_trans_1_4"/>
    <property type="match status" value="1"/>
</dbReference>
<dbReference type="Proteomes" id="UP000746741">
    <property type="component" value="Unassembled WGS sequence"/>
</dbReference>
<dbReference type="PANTHER" id="PTHR12526">
    <property type="entry name" value="GLYCOSYLTRANSFERASE"/>
    <property type="match status" value="1"/>
</dbReference>
<evidence type="ECO:0000313" key="3">
    <source>
        <dbReference type="Proteomes" id="UP000746741"/>
    </source>
</evidence>
<dbReference type="SUPFAM" id="SSF53756">
    <property type="entry name" value="UDP-Glycosyltransferase/glycogen phosphorylase"/>
    <property type="match status" value="1"/>
</dbReference>
<name>A0A9X9WJK0_9PROT</name>